<dbReference type="Proteomes" id="UP001153678">
    <property type="component" value="Unassembled WGS sequence"/>
</dbReference>
<feature type="region of interest" description="Disordered" evidence="1">
    <location>
        <begin position="1"/>
        <end position="22"/>
    </location>
</feature>
<dbReference type="Gene3D" id="3.90.1200.10">
    <property type="match status" value="1"/>
</dbReference>
<dbReference type="OrthoDB" id="10003767at2759"/>
<organism evidence="3 4">
    <name type="scientific">Funneliformis geosporum</name>
    <dbReference type="NCBI Taxonomy" id="1117311"/>
    <lineage>
        <taxon>Eukaryota</taxon>
        <taxon>Fungi</taxon>
        <taxon>Fungi incertae sedis</taxon>
        <taxon>Mucoromycota</taxon>
        <taxon>Glomeromycotina</taxon>
        <taxon>Glomeromycetes</taxon>
        <taxon>Glomerales</taxon>
        <taxon>Glomeraceae</taxon>
        <taxon>Funneliformis</taxon>
    </lineage>
</organism>
<reference evidence="3" key="1">
    <citation type="submission" date="2022-08" db="EMBL/GenBank/DDBJ databases">
        <authorList>
            <person name="Kallberg Y."/>
            <person name="Tangrot J."/>
            <person name="Rosling A."/>
        </authorList>
    </citation>
    <scope>NUCLEOTIDE SEQUENCE</scope>
    <source>
        <strain evidence="3">Wild A</strain>
    </source>
</reference>
<proteinExistence type="predicted"/>
<dbReference type="PANTHER" id="PTHR21310">
    <property type="entry name" value="AMINOGLYCOSIDE PHOSPHOTRANSFERASE-RELATED-RELATED"/>
    <property type="match status" value="1"/>
</dbReference>
<comment type="caution">
    <text evidence="3">The sequence shown here is derived from an EMBL/GenBank/DDBJ whole genome shotgun (WGS) entry which is preliminary data.</text>
</comment>
<gene>
    <name evidence="3" type="ORF">FWILDA_LOCUS757</name>
</gene>
<evidence type="ECO:0000313" key="3">
    <source>
        <dbReference type="EMBL" id="CAI2162822.1"/>
    </source>
</evidence>
<feature type="domain" description="Aminoglycoside phosphotransferase" evidence="2">
    <location>
        <begin position="45"/>
        <end position="307"/>
    </location>
</feature>
<dbReference type="InterPro" id="IPR011009">
    <property type="entry name" value="Kinase-like_dom_sf"/>
</dbReference>
<protein>
    <submittedName>
        <fullName evidence="3">15851_t:CDS:1</fullName>
    </submittedName>
</protein>
<name>A0A9W4WTP1_9GLOM</name>
<dbReference type="EMBL" id="CAMKVN010000054">
    <property type="protein sequence ID" value="CAI2162822.1"/>
    <property type="molecule type" value="Genomic_DNA"/>
</dbReference>
<dbReference type="AlphaFoldDB" id="A0A9W4WTP1"/>
<evidence type="ECO:0000259" key="2">
    <source>
        <dbReference type="Pfam" id="PF01636"/>
    </source>
</evidence>
<evidence type="ECO:0000313" key="4">
    <source>
        <dbReference type="Proteomes" id="UP001153678"/>
    </source>
</evidence>
<sequence length="491" mass="57586">MDNENNESENFRSGSSDDDKPTLDVDLNALQQLASSRLNRHCVHTRRLTKGLYNEIYLLQFEAGPDCIARLSCDLTHPAAKFSSEVATMKYVAQNTSIKVPEVYDWDCTLHNPIKIPYILMERLSGQHLYRVWDELTVEKKKCVLSQIVDTLLELWTKCQFEEIGCLYMDFMTSTFRIGPIVDPVFYTEGRNAIPSFTGPFRSMQELFDALIEKEKKFFEIHGVQELMKRKKINQITAASQVANLIKQMASLQSKLFEPFDKSIDQKPFVLVHGDFDAQNILVERSVNDEIKIVGIIDWEFSRTGTLWNLCQYPIWIQGVEEPFRILNDWELQESREKQKLREFFHGEMVAKLGSRSGQILEMKKRDLRIKKLEDMFTYMIHSFTCLRGLLESFFYRYGSELANVHFDDPIIEYFWEDIIKVQIPPKRTITYLLSKDKLLLNRIMEEVPIDYIASVYYELKSNGYNFSWQQASTIAFHMWKNESKDDPEYL</sequence>
<accession>A0A9W4WTP1</accession>
<dbReference type="InterPro" id="IPR002575">
    <property type="entry name" value="Aminoglycoside_PTrfase"/>
</dbReference>
<dbReference type="Pfam" id="PF01636">
    <property type="entry name" value="APH"/>
    <property type="match status" value="1"/>
</dbReference>
<keyword evidence="4" id="KW-1185">Reference proteome</keyword>
<dbReference type="InterPro" id="IPR051678">
    <property type="entry name" value="AGP_Transferase"/>
</dbReference>
<dbReference type="PANTHER" id="PTHR21310:SF13">
    <property type="entry name" value="AMINOGLYCOSIDE PHOSPHOTRANSFERASE DOMAIN-CONTAINING PROTEIN"/>
    <property type="match status" value="1"/>
</dbReference>
<evidence type="ECO:0000256" key="1">
    <source>
        <dbReference type="SAM" id="MobiDB-lite"/>
    </source>
</evidence>
<dbReference type="SUPFAM" id="SSF56112">
    <property type="entry name" value="Protein kinase-like (PK-like)"/>
    <property type="match status" value="1"/>
</dbReference>